<protein>
    <submittedName>
        <fullName evidence="1">Uncharacterized protein</fullName>
    </submittedName>
</protein>
<dbReference type="Proteomes" id="UP001596472">
    <property type="component" value="Unassembled WGS sequence"/>
</dbReference>
<evidence type="ECO:0000313" key="1">
    <source>
        <dbReference type="EMBL" id="MFC7335610.1"/>
    </source>
</evidence>
<name>A0ABW2L310_9BACT</name>
<comment type="caution">
    <text evidence="1">The sequence shown here is derived from an EMBL/GenBank/DDBJ whole genome shotgun (WGS) entry which is preliminary data.</text>
</comment>
<organism evidence="1 2">
    <name type="scientific">Haloferula chungangensis</name>
    <dbReference type="NCBI Taxonomy" id="1048331"/>
    <lineage>
        <taxon>Bacteria</taxon>
        <taxon>Pseudomonadati</taxon>
        <taxon>Verrucomicrobiota</taxon>
        <taxon>Verrucomicrobiia</taxon>
        <taxon>Verrucomicrobiales</taxon>
        <taxon>Verrucomicrobiaceae</taxon>
        <taxon>Haloferula</taxon>
    </lineage>
</organism>
<keyword evidence="2" id="KW-1185">Reference proteome</keyword>
<sequence>MSLSIALINSGGAELITRNDPFVVTQSSLTTYGLAMPFPSTAADTAVNEYSGQVVATYTFDSETLEFSSFTFANDNPQSYFEIYTRPEVEIPPPVPLPPVQNYKLEILTYVNYPVPGFNYALTYILREPLHTVGQNIIFRPQTLVPSGSITPSGALDNSEHVRYAYAGNLVTARAVTGIAQPPVPVNYAVRPEYLRMKGTYTPSISVVSSNLYYRSALAVLTVEMDESDPTTLPGSIPGLDLVINETEVGTFTANSYLFTIPTAYGQWSIDNDLSYPDPEDSNEAGIAYGILFALDLPASATALPITTEVLATGPAVQIALPDSGLMNPMSVEYSTTMEKESWSQLPAEYYLDGADSLDLGQTGAPRFGFPAGERGFLRFVTTIEP</sequence>
<gene>
    <name evidence="1" type="ORF">ACFQY0_00355</name>
</gene>
<reference evidence="2" key="1">
    <citation type="journal article" date="2019" name="Int. J. Syst. Evol. Microbiol.">
        <title>The Global Catalogue of Microorganisms (GCM) 10K type strain sequencing project: providing services to taxonomists for standard genome sequencing and annotation.</title>
        <authorList>
            <consortium name="The Broad Institute Genomics Platform"/>
            <consortium name="The Broad Institute Genome Sequencing Center for Infectious Disease"/>
            <person name="Wu L."/>
            <person name="Ma J."/>
        </authorList>
    </citation>
    <scope>NUCLEOTIDE SEQUENCE [LARGE SCALE GENOMIC DNA]</scope>
    <source>
        <strain evidence="2">CGMCC 4.1467</strain>
    </source>
</reference>
<proteinExistence type="predicted"/>
<dbReference type="RefSeq" id="WP_379707892.1">
    <property type="nucleotide sequence ID" value="NZ_JBHTBS010000001.1"/>
</dbReference>
<evidence type="ECO:0000313" key="2">
    <source>
        <dbReference type="Proteomes" id="UP001596472"/>
    </source>
</evidence>
<accession>A0ABW2L310</accession>
<dbReference type="EMBL" id="JBHTBS010000001">
    <property type="protein sequence ID" value="MFC7335610.1"/>
    <property type="molecule type" value="Genomic_DNA"/>
</dbReference>